<evidence type="ECO:0008006" key="3">
    <source>
        <dbReference type="Google" id="ProtNLM"/>
    </source>
</evidence>
<evidence type="ECO:0000313" key="1">
    <source>
        <dbReference type="EMBL" id="RZU48883.1"/>
    </source>
</evidence>
<comment type="caution">
    <text evidence="1">The sequence shown here is derived from an EMBL/GenBank/DDBJ whole genome shotgun (WGS) entry which is preliminary data.</text>
</comment>
<dbReference type="AlphaFoldDB" id="A0A4Q7ZFH6"/>
<protein>
    <recommendedName>
        <fullName evidence="3">UDP-N-acetylmuramyl pentapeptide phosphotransferase/UDP-N-acetylglucosamine-1-phosphate transferase</fullName>
    </recommendedName>
</protein>
<keyword evidence="2" id="KW-1185">Reference proteome</keyword>
<sequence>MATRFARSFGTGAIVARAALAWIRRDPRAGELERTNFHGRTVSLAGGPALAAGATLGAALGAPGPAVAGAALVAGATCGAVGGYDDVVGARPEQKAAKGFAGHLAALRQGRVTSGVVKIIGVGAAGLAAAALLSADPRVRAHPGRAGAGALRRGADVLLGAGVIAGTANLINLLDLRPGRALKAGALIGAPLAVGPGGGVAAGTLGAGAALLPADLGEEIMLGDAGANALGALLGVALAARTGPVGRAVALAAVAGLTAASEKVSFTKVIQDTPWLRRLDELGRRPPTA</sequence>
<organism evidence="1 2">
    <name type="scientific">Krasilnikovia cinnamomea</name>
    <dbReference type="NCBI Taxonomy" id="349313"/>
    <lineage>
        <taxon>Bacteria</taxon>
        <taxon>Bacillati</taxon>
        <taxon>Actinomycetota</taxon>
        <taxon>Actinomycetes</taxon>
        <taxon>Micromonosporales</taxon>
        <taxon>Micromonosporaceae</taxon>
        <taxon>Krasilnikovia</taxon>
    </lineage>
</organism>
<evidence type="ECO:0000313" key="2">
    <source>
        <dbReference type="Proteomes" id="UP000292564"/>
    </source>
</evidence>
<proteinExistence type="predicted"/>
<dbReference type="Proteomes" id="UP000292564">
    <property type="component" value="Unassembled WGS sequence"/>
</dbReference>
<name>A0A4Q7ZFH6_9ACTN</name>
<dbReference type="RefSeq" id="WP_130508052.1">
    <property type="nucleotide sequence ID" value="NZ_SHKY01000001.1"/>
</dbReference>
<dbReference type="OrthoDB" id="2679245at2"/>
<dbReference type="EMBL" id="SHKY01000001">
    <property type="protein sequence ID" value="RZU48883.1"/>
    <property type="molecule type" value="Genomic_DNA"/>
</dbReference>
<gene>
    <name evidence="1" type="ORF">EV385_0613</name>
</gene>
<accession>A0A4Q7ZFH6</accession>
<reference evidence="1 2" key="1">
    <citation type="submission" date="2019-02" db="EMBL/GenBank/DDBJ databases">
        <title>Sequencing the genomes of 1000 actinobacteria strains.</title>
        <authorList>
            <person name="Klenk H.-P."/>
        </authorList>
    </citation>
    <scope>NUCLEOTIDE SEQUENCE [LARGE SCALE GENOMIC DNA]</scope>
    <source>
        <strain evidence="1 2">DSM 45162</strain>
    </source>
</reference>